<evidence type="ECO:0000313" key="1">
    <source>
        <dbReference type="EMBL" id="GAA2509999.1"/>
    </source>
</evidence>
<dbReference type="Proteomes" id="UP001501777">
    <property type="component" value="Unassembled WGS sequence"/>
</dbReference>
<dbReference type="EMBL" id="BAAASG010000016">
    <property type="protein sequence ID" value="GAA2509999.1"/>
    <property type="molecule type" value="Genomic_DNA"/>
</dbReference>
<evidence type="ECO:0000313" key="2">
    <source>
        <dbReference type="Proteomes" id="UP001501777"/>
    </source>
</evidence>
<proteinExistence type="predicted"/>
<gene>
    <name evidence="1" type="ORF">GCM10010276_65340</name>
</gene>
<name>A0ABP6A716_STRLO</name>
<keyword evidence="2" id="KW-1185">Reference proteome</keyword>
<protein>
    <submittedName>
        <fullName evidence="1">Uncharacterized protein</fullName>
    </submittedName>
</protein>
<organism evidence="1 2">
    <name type="scientific">Streptomyces longisporus</name>
    <dbReference type="NCBI Taxonomy" id="1948"/>
    <lineage>
        <taxon>Bacteria</taxon>
        <taxon>Bacillati</taxon>
        <taxon>Actinomycetota</taxon>
        <taxon>Actinomycetes</taxon>
        <taxon>Kitasatosporales</taxon>
        <taxon>Streptomycetaceae</taxon>
        <taxon>Streptomyces</taxon>
    </lineage>
</organism>
<sequence>MGPARNRPQGRLLPSSSVATTSAVALAAGMSTGKLDQRLFDITALNKSATRKSQARA</sequence>
<reference evidence="2" key="1">
    <citation type="journal article" date="2019" name="Int. J. Syst. Evol. Microbiol.">
        <title>The Global Catalogue of Microorganisms (GCM) 10K type strain sequencing project: providing services to taxonomists for standard genome sequencing and annotation.</title>
        <authorList>
            <consortium name="The Broad Institute Genomics Platform"/>
            <consortium name="The Broad Institute Genome Sequencing Center for Infectious Disease"/>
            <person name="Wu L."/>
            <person name="Ma J."/>
        </authorList>
    </citation>
    <scope>NUCLEOTIDE SEQUENCE [LARGE SCALE GENOMIC DNA]</scope>
    <source>
        <strain evidence="2">JCM 4395</strain>
    </source>
</reference>
<accession>A0ABP6A716</accession>
<comment type="caution">
    <text evidence="1">The sequence shown here is derived from an EMBL/GenBank/DDBJ whole genome shotgun (WGS) entry which is preliminary data.</text>
</comment>